<gene>
    <name evidence="1" type="ORF">JS530_02865</name>
</gene>
<evidence type="ECO:0000313" key="1">
    <source>
        <dbReference type="EMBL" id="MBT1174458.1"/>
    </source>
</evidence>
<protein>
    <recommendedName>
        <fullName evidence="3">CTP synthase</fullName>
    </recommendedName>
</protein>
<organism evidence="1 2">
    <name type="scientific">Bifidobacterium colobi</name>
    <dbReference type="NCBI Taxonomy" id="2809026"/>
    <lineage>
        <taxon>Bacteria</taxon>
        <taxon>Bacillati</taxon>
        <taxon>Actinomycetota</taxon>
        <taxon>Actinomycetes</taxon>
        <taxon>Bifidobacteriales</taxon>
        <taxon>Bifidobacteriaceae</taxon>
        <taxon>Bifidobacterium</taxon>
    </lineage>
</organism>
<name>A0ABS5UUM9_9BIFI</name>
<evidence type="ECO:0000313" key="2">
    <source>
        <dbReference type="Proteomes" id="UP000711736"/>
    </source>
</evidence>
<dbReference type="RefSeq" id="WP_214375717.1">
    <property type="nucleotide sequence ID" value="NZ_JAFEJU010000002.1"/>
</dbReference>
<proteinExistence type="predicted"/>
<dbReference type="EMBL" id="JAFEJU010000002">
    <property type="protein sequence ID" value="MBT1174458.1"/>
    <property type="molecule type" value="Genomic_DNA"/>
</dbReference>
<accession>A0ABS5UUM9</accession>
<sequence>MGTYSLIMEKLIDAQRRGQCMRASGASEYMLLKRMTERGEVVRTYPNMYMNGGYWNGLTPAAQMLHIMRAISADSPDTVFAGISAACAWNLDHSTYLHTRDSRIVMAASGGTTANGYCKQIRRFYVPQHEIEQAQCVAGVKVTSIQRTLFDCGRMYEPRSALSFYDSAIRQGLITQEDILKYTYEKHRCRNQFPARALAGFANGLSENGGESFCYATMAEEGISLPEQQVEFIDVNNANAAYRVDYLWRLSDGSIVVGEFDGQKKYVDPSMAQGQNVSGVVSQERSRQNALMALGVDRCVRWFFADAYHRLPMKKTLEKAGVPIGKPYAPWLR</sequence>
<reference evidence="1 2" key="1">
    <citation type="journal article" date="2021" name="Environ. Microbiol.">
        <title>Genetic insights into the dark matter of the mammalian gut microbiota through targeted genome reconstruction.</title>
        <authorList>
            <person name="Lugli G.A."/>
            <person name="Alessandri G."/>
            <person name="Milani C."/>
            <person name="Viappiani A."/>
            <person name="Fontana F."/>
            <person name="Tarracchini C."/>
            <person name="Mancabelli L."/>
            <person name="Argentini C."/>
            <person name="Ruiz L."/>
            <person name="Margolles A."/>
            <person name="van Sinderen D."/>
            <person name="Turroni F."/>
            <person name="Ventura M."/>
        </authorList>
    </citation>
    <scope>NUCLEOTIDE SEQUENCE [LARGE SCALE GENOMIC DNA]</scope>
    <source>
        <strain evidence="1 2">LC6</strain>
    </source>
</reference>
<keyword evidence="2" id="KW-1185">Reference proteome</keyword>
<evidence type="ECO:0008006" key="3">
    <source>
        <dbReference type="Google" id="ProtNLM"/>
    </source>
</evidence>
<dbReference type="Proteomes" id="UP000711736">
    <property type="component" value="Unassembled WGS sequence"/>
</dbReference>
<comment type="caution">
    <text evidence="1">The sequence shown here is derived from an EMBL/GenBank/DDBJ whole genome shotgun (WGS) entry which is preliminary data.</text>
</comment>